<dbReference type="GeneID" id="30145759"/>
<comment type="similarity">
    <text evidence="1">Belongs to the MsrA Met sulfoxide reductase family.</text>
</comment>
<evidence type="ECO:0000256" key="4">
    <source>
        <dbReference type="ARBA" id="ARBA00030273"/>
    </source>
</evidence>
<evidence type="ECO:0000313" key="10">
    <source>
        <dbReference type="Proteomes" id="UP000094336"/>
    </source>
</evidence>
<keyword evidence="3" id="KW-0560">Oxidoreductase</keyword>
<dbReference type="GO" id="GO:0005737">
    <property type="term" value="C:cytoplasm"/>
    <property type="evidence" value="ECO:0007669"/>
    <property type="project" value="TreeGrafter"/>
</dbReference>
<reference evidence="10" key="1">
    <citation type="submission" date="2016-05" db="EMBL/GenBank/DDBJ databases">
        <title>Comparative genomics of biotechnologically important yeasts.</title>
        <authorList>
            <consortium name="DOE Joint Genome Institute"/>
            <person name="Riley R."/>
            <person name="Haridas S."/>
            <person name="Wolfe K.H."/>
            <person name="Lopes M.R."/>
            <person name="Hittinger C.T."/>
            <person name="Goker M."/>
            <person name="Salamov A."/>
            <person name="Wisecaver J."/>
            <person name="Long T.M."/>
            <person name="Aerts A.L."/>
            <person name="Barry K."/>
            <person name="Choi C."/>
            <person name="Clum A."/>
            <person name="Coughlan A.Y."/>
            <person name="Deshpande S."/>
            <person name="Douglass A.P."/>
            <person name="Hanson S.J."/>
            <person name="Klenk H.-P."/>
            <person name="Labutti K."/>
            <person name="Lapidus A."/>
            <person name="Lindquist E."/>
            <person name="Lipzen A."/>
            <person name="Meier-Kolthoff J.P."/>
            <person name="Ohm R.A."/>
            <person name="Otillar R.P."/>
            <person name="Pangilinan J."/>
            <person name="Peng Y."/>
            <person name="Rokas A."/>
            <person name="Rosa C.A."/>
            <person name="Scheuner C."/>
            <person name="Sibirny A.A."/>
            <person name="Slot J.C."/>
            <person name="Stielow J.B."/>
            <person name="Sun H."/>
            <person name="Kurtzman C.P."/>
            <person name="Blackwell M."/>
            <person name="Grigoriev I.V."/>
            <person name="Jeffries T.W."/>
        </authorList>
    </citation>
    <scope>NUCLEOTIDE SEQUENCE [LARGE SCALE GENOMIC DNA]</scope>
    <source>
        <strain evidence="10">NRRL Y-12698</strain>
    </source>
</reference>
<feature type="domain" description="Peptide methionine sulphoxide reductase MsrA" evidence="8">
    <location>
        <begin position="18"/>
        <end position="170"/>
    </location>
</feature>
<evidence type="ECO:0000256" key="3">
    <source>
        <dbReference type="ARBA" id="ARBA00023002"/>
    </source>
</evidence>
<dbReference type="PANTHER" id="PTHR42799:SF2">
    <property type="entry name" value="MITOCHONDRIAL PEPTIDE METHIONINE SULFOXIDE REDUCTASE"/>
    <property type="match status" value="1"/>
</dbReference>
<dbReference type="FunFam" id="3.30.1060.10:FF:000006">
    <property type="entry name" value="Peptide methionine sulfoxide reductase"/>
    <property type="match status" value="1"/>
</dbReference>
<dbReference type="InterPro" id="IPR036509">
    <property type="entry name" value="Met_Sox_Rdtase_MsrA_sf"/>
</dbReference>
<dbReference type="EC" id="1.8.4.11" evidence="2"/>
<name>A0A1E3QV48_9ASCO</name>
<organism evidence="9 10">
    <name type="scientific">Babjeviella inositovora NRRL Y-12698</name>
    <dbReference type="NCBI Taxonomy" id="984486"/>
    <lineage>
        <taxon>Eukaryota</taxon>
        <taxon>Fungi</taxon>
        <taxon>Dikarya</taxon>
        <taxon>Ascomycota</taxon>
        <taxon>Saccharomycotina</taxon>
        <taxon>Pichiomycetes</taxon>
        <taxon>Serinales incertae sedis</taxon>
        <taxon>Babjeviella</taxon>
    </lineage>
</organism>
<dbReference type="PANTHER" id="PTHR42799">
    <property type="entry name" value="MITOCHONDRIAL PEPTIDE METHIONINE SULFOXIDE REDUCTASE"/>
    <property type="match status" value="1"/>
</dbReference>
<dbReference type="SUPFAM" id="SSF55068">
    <property type="entry name" value="Peptide methionine sulfoxide reductase"/>
    <property type="match status" value="1"/>
</dbReference>
<evidence type="ECO:0000256" key="2">
    <source>
        <dbReference type="ARBA" id="ARBA00012502"/>
    </source>
</evidence>
<keyword evidence="10" id="KW-1185">Reference proteome</keyword>
<accession>A0A1E3QV48</accession>
<dbReference type="OrthoDB" id="77405at2759"/>
<dbReference type="AlphaFoldDB" id="A0A1E3QV48"/>
<evidence type="ECO:0000256" key="7">
    <source>
        <dbReference type="ARBA" id="ARBA00048782"/>
    </source>
</evidence>
<comment type="catalytic activity">
    <reaction evidence="7">
        <text>[thioredoxin]-disulfide + L-methionine + H2O = L-methionine (S)-S-oxide + [thioredoxin]-dithiol</text>
        <dbReference type="Rhea" id="RHEA:19993"/>
        <dbReference type="Rhea" id="RHEA-COMP:10698"/>
        <dbReference type="Rhea" id="RHEA-COMP:10700"/>
        <dbReference type="ChEBI" id="CHEBI:15377"/>
        <dbReference type="ChEBI" id="CHEBI:29950"/>
        <dbReference type="ChEBI" id="CHEBI:50058"/>
        <dbReference type="ChEBI" id="CHEBI:57844"/>
        <dbReference type="ChEBI" id="CHEBI:58772"/>
        <dbReference type="EC" id="1.8.4.11"/>
    </reaction>
</comment>
<gene>
    <name evidence="9" type="ORF">BABINDRAFT_159829</name>
</gene>
<protein>
    <recommendedName>
        <fullName evidence="2">peptide-methionine (S)-S-oxide reductase</fullName>
        <ecNumber evidence="2">1.8.4.11</ecNumber>
    </recommendedName>
    <alternativeName>
        <fullName evidence="5">Peptide-methionine (S)-S-oxide reductase</fullName>
    </alternativeName>
    <alternativeName>
        <fullName evidence="4">Protein-methionine-S-oxide reductase</fullName>
    </alternativeName>
</protein>
<comment type="catalytic activity">
    <reaction evidence="6">
        <text>L-methionyl-[protein] + [thioredoxin]-disulfide + H2O = L-methionyl-(S)-S-oxide-[protein] + [thioredoxin]-dithiol</text>
        <dbReference type="Rhea" id="RHEA:14217"/>
        <dbReference type="Rhea" id="RHEA-COMP:10698"/>
        <dbReference type="Rhea" id="RHEA-COMP:10700"/>
        <dbReference type="Rhea" id="RHEA-COMP:12313"/>
        <dbReference type="Rhea" id="RHEA-COMP:12315"/>
        <dbReference type="ChEBI" id="CHEBI:15377"/>
        <dbReference type="ChEBI" id="CHEBI:16044"/>
        <dbReference type="ChEBI" id="CHEBI:29950"/>
        <dbReference type="ChEBI" id="CHEBI:44120"/>
        <dbReference type="ChEBI" id="CHEBI:50058"/>
        <dbReference type="EC" id="1.8.4.11"/>
    </reaction>
</comment>
<evidence type="ECO:0000256" key="5">
    <source>
        <dbReference type="ARBA" id="ARBA00030643"/>
    </source>
</evidence>
<dbReference type="EMBL" id="KV454427">
    <property type="protein sequence ID" value="ODQ81553.1"/>
    <property type="molecule type" value="Genomic_DNA"/>
</dbReference>
<dbReference type="InterPro" id="IPR002569">
    <property type="entry name" value="Met_Sox_Rdtase_MsrA_dom"/>
</dbReference>
<dbReference type="Proteomes" id="UP000094336">
    <property type="component" value="Unassembled WGS sequence"/>
</dbReference>
<evidence type="ECO:0000256" key="1">
    <source>
        <dbReference type="ARBA" id="ARBA00005591"/>
    </source>
</evidence>
<dbReference type="Gene3D" id="3.30.1060.10">
    <property type="entry name" value="Peptide methionine sulphoxide reductase MsrA"/>
    <property type="match status" value="1"/>
</dbReference>
<dbReference type="STRING" id="984486.A0A1E3QV48"/>
<evidence type="ECO:0000313" key="9">
    <source>
        <dbReference type="EMBL" id="ODQ81553.1"/>
    </source>
</evidence>
<dbReference type="NCBIfam" id="TIGR00401">
    <property type="entry name" value="msrA"/>
    <property type="match status" value="1"/>
</dbReference>
<dbReference type="Pfam" id="PF01625">
    <property type="entry name" value="PMSR"/>
    <property type="match status" value="1"/>
</dbReference>
<evidence type="ECO:0000256" key="6">
    <source>
        <dbReference type="ARBA" id="ARBA00047806"/>
    </source>
</evidence>
<dbReference type="GO" id="GO:0008113">
    <property type="term" value="F:peptide-methionine (S)-S-oxide reductase activity"/>
    <property type="evidence" value="ECO:0007669"/>
    <property type="project" value="UniProtKB-EC"/>
</dbReference>
<dbReference type="InterPro" id="IPR050162">
    <property type="entry name" value="MsrA_MetSO_reductase"/>
</dbReference>
<dbReference type="GO" id="GO:0034599">
    <property type="term" value="P:cellular response to oxidative stress"/>
    <property type="evidence" value="ECO:0007669"/>
    <property type="project" value="UniProtKB-ARBA"/>
</dbReference>
<proteinExistence type="inferred from homology"/>
<dbReference type="RefSeq" id="XP_018986881.1">
    <property type="nucleotide sequence ID" value="XM_019127906.1"/>
</dbReference>
<evidence type="ECO:0000259" key="8">
    <source>
        <dbReference type="Pfam" id="PF01625"/>
    </source>
</evidence>
<sequence length="182" mass="20300">MSKVSPTLKVNPNDQILTVAAGCFWGTEHMFRKHFGTKGLVDCKVGYANGSTVNPTYGDVCKGTTDHAEALQISFDPSVVSLKELVKFFYLMHDPTTLNAQGPDLGTQYRSGIFYNTAEEATEIDAVEAEVQAKFYPNHKIVTTKEPLQQFWDAEDYHQLYLKQNPGGYACPSHFLRTSPKV</sequence>
<dbReference type="HAMAP" id="MF_01401">
    <property type="entry name" value="MsrA"/>
    <property type="match status" value="1"/>
</dbReference>